<organism evidence="2 3">
    <name type="scientific">Canis lupus familiaris</name>
    <name type="common">Dog</name>
    <name type="synonym">Canis familiaris</name>
    <dbReference type="NCBI Taxonomy" id="9615"/>
    <lineage>
        <taxon>Eukaryota</taxon>
        <taxon>Metazoa</taxon>
        <taxon>Chordata</taxon>
        <taxon>Craniata</taxon>
        <taxon>Vertebrata</taxon>
        <taxon>Euteleostomi</taxon>
        <taxon>Mammalia</taxon>
        <taxon>Eutheria</taxon>
        <taxon>Laurasiatheria</taxon>
        <taxon>Carnivora</taxon>
        <taxon>Caniformia</taxon>
        <taxon>Canidae</taxon>
        <taxon>Canis</taxon>
    </lineage>
</organism>
<reference evidence="2" key="3">
    <citation type="submission" date="2025-05" db="UniProtKB">
        <authorList>
            <consortium name="Ensembl"/>
        </authorList>
    </citation>
    <scope>IDENTIFICATION</scope>
</reference>
<evidence type="ECO:0000313" key="2">
    <source>
        <dbReference type="Ensembl" id="ENSCAFP00040041951.1"/>
    </source>
</evidence>
<dbReference type="Proteomes" id="UP000694542">
    <property type="component" value="Chromosome 20"/>
</dbReference>
<dbReference type="Proteomes" id="UP000694429">
    <property type="component" value="Chromosome 20"/>
</dbReference>
<evidence type="ECO:0000313" key="1">
    <source>
        <dbReference type="Ensembl" id="ENSCAFP00030015733.1"/>
    </source>
</evidence>
<name>A0A8C0TVG0_CANLF</name>
<dbReference type="Ensembl" id="ENSCAFT00030018018.1">
    <property type="protein sequence ID" value="ENSCAFP00030015733.1"/>
    <property type="gene ID" value="ENSCAFG00030009746.1"/>
</dbReference>
<dbReference type="Ensembl" id="ENSCAFT00040048045.1">
    <property type="protein sequence ID" value="ENSCAFP00040041951.1"/>
    <property type="gene ID" value="ENSCAFG00040025735.1"/>
</dbReference>
<sequence length="276" mass="31310">MSSKDSKKCSQCKKKSRTKVQEKFARKFPYRFSWLTEHNVEFLKPWEVTKMTTSLRDQLPLQKMLVATRSIPVRGSHTPYLIWLWVLLQMSELDPWGLSGRGWSLRERMFQGFSFYFCRMGSASSWGSCGHQSDSAQGPRLLVLGPAPGGLQLPWRATWSRDLEDTPKLSVDVSGSLERSGLLNPPGAQHQWGADPSLGWEGWAGAKSPRAGRGLWLWDLCQRHQSSGEQVGEIPHLIVHPLNPHQPSAGELPRADARVGRRVDEERGWERVWGSR</sequence>
<accession>A0A8C0TVG0</accession>
<dbReference type="PANTHER" id="PTHR37875:SF1">
    <property type="entry name" value="CHROMOSOME 3 OPEN READING FRAME 22"/>
    <property type="match status" value="1"/>
</dbReference>
<reference evidence="2" key="1">
    <citation type="submission" date="2018-10" db="EMBL/GenBank/DDBJ databases">
        <title>De novo assembly of a Great Dane genome.</title>
        <authorList>
            <person name="Kidd J.M."/>
            <person name="Pendleton A.L."/>
            <person name="Shen F."/>
            <person name="Emery S."/>
        </authorList>
    </citation>
    <scope>NUCLEOTIDE SEQUENCE [LARGE SCALE GENOMIC DNA]</scope>
    <source>
        <strain evidence="2">Great Dane</strain>
    </source>
</reference>
<reference evidence="1" key="2">
    <citation type="submission" date="2019-03" db="EMBL/GenBank/DDBJ databases">
        <authorList>
            <person name="Warren W.C."/>
            <person name="Johnson G.S."/>
        </authorList>
    </citation>
    <scope>NUCLEOTIDE SEQUENCE [LARGE SCALE GENOMIC DNA]</scope>
    <source>
        <strain evidence="1">Basenji</strain>
    </source>
</reference>
<dbReference type="InterPro" id="IPR038782">
    <property type="entry name" value="C3orf22"/>
</dbReference>
<dbReference type="PANTHER" id="PTHR37875">
    <property type="entry name" value="HYPOTHETICAL PROTEIN LOC685964"/>
    <property type="match status" value="1"/>
</dbReference>
<protein>
    <submittedName>
        <fullName evidence="2">Uncharacterized protein</fullName>
    </submittedName>
</protein>
<evidence type="ECO:0000313" key="3">
    <source>
        <dbReference type="Proteomes" id="UP000694542"/>
    </source>
</evidence>
<proteinExistence type="predicted"/>
<dbReference type="AlphaFoldDB" id="A0A8C0TVG0"/>